<accession>A0ABD0JWA2</accession>
<dbReference type="EMBL" id="JACVVK020000314">
    <property type="protein sequence ID" value="KAK7478935.1"/>
    <property type="molecule type" value="Genomic_DNA"/>
</dbReference>
<feature type="region of interest" description="Disordered" evidence="3">
    <location>
        <begin position="94"/>
        <end position="166"/>
    </location>
</feature>
<dbReference type="InterPro" id="IPR013761">
    <property type="entry name" value="SAM/pointed_sf"/>
</dbReference>
<evidence type="ECO:0000256" key="1">
    <source>
        <dbReference type="ARBA" id="ARBA00038464"/>
    </source>
</evidence>
<dbReference type="SUPFAM" id="SSF47769">
    <property type="entry name" value="SAM/Pointed domain"/>
    <property type="match status" value="1"/>
</dbReference>
<dbReference type="PROSITE" id="PS51043">
    <property type="entry name" value="DDHD"/>
    <property type="match status" value="1"/>
</dbReference>
<feature type="coiled-coil region" evidence="2">
    <location>
        <begin position="607"/>
        <end position="635"/>
    </location>
</feature>
<dbReference type="AlphaFoldDB" id="A0ABD0JWA2"/>
<keyword evidence="6" id="KW-1185">Reference proteome</keyword>
<evidence type="ECO:0000256" key="3">
    <source>
        <dbReference type="SAM" id="MobiDB-lite"/>
    </source>
</evidence>
<dbReference type="Proteomes" id="UP001519460">
    <property type="component" value="Unassembled WGS sequence"/>
</dbReference>
<dbReference type="Gene3D" id="1.10.150.50">
    <property type="entry name" value="Transcription Factor, Ets-1"/>
    <property type="match status" value="1"/>
</dbReference>
<dbReference type="InterPro" id="IPR004177">
    <property type="entry name" value="DDHD_dom"/>
</dbReference>
<proteinExistence type="inferred from homology"/>
<evidence type="ECO:0000313" key="6">
    <source>
        <dbReference type="Proteomes" id="UP001519460"/>
    </source>
</evidence>
<dbReference type="InterPro" id="IPR057825">
    <property type="entry name" value="WWE_SEC23-DDH2"/>
</dbReference>
<reference evidence="5 6" key="1">
    <citation type="journal article" date="2023" name="Sci. Data">
        <title>Genome assembly of the Korean intertidal mud-creeper Batillaria attramentaria.</title>
        <authorList>
            <person name="Patra A.K."/>
            <person name="Ho P.T."/>
            <person name="Jun S."/>
            <person name="Lee S.J."/>
            <person name="Kim Y."/>
            <person name="Won Y.J."/>
        </authorList>
    </citation>
    <scope>NUCLEOTIDE SEQUENCE [LARGE SCALE GENOMIC DNA]</scope>
    <source>
        <strain evidence="5">Wonlab-2016</strain>
    </source>
</reference>
<evidence type="ECO:0000259" key="4">
    <source>
        <dbReference type="PROSITE" id="PS51043"/>
    </source>
</evidence>
<dbReference type="PANTHER" id="PTHR23509:SF10">
    <property type="entry name" value="LD21067P"/>
    <property type="match status" value="1"/>
</dbReference>
<dbReference type="PANTHER" id="PTHR23509">
    <property type="entry name" value="PA-PL1 PHOSPHOLIPASE FAMILY"/>
    <property type="match status" value="1"/>
</dbReference>
<feature type="compositionally biased region" description="Low complexity" evidence="3">
    <location>
        <begin position="128"/>
        <end position="160"/>
    </location>
</feature>
<dbReference type="SMART" id="SM01127">
    <property type="entry name" value="DDHD"/>
    <property type="match status" value="1"/>
</dbReference>
<dbReference type="InterPro" id="IPR058055">
    <property type="entry name" value="PA-PLA1"/>
</dbReference>
<organism evidence="5 6">
    <name type="scientific">Batillaria attramentaria</name>
    <dbReference type="NCBI Taxonomy" id="370345"/>
    <lineage>
        <taxon>Eukaryota</taxon>
        <taxon>Metazoa</taxon>
        <taxon>Spiralia</taxon>
        <taxon>Lophotrochozoa</taxon>
        <taxon>Mollusca</taxon>
        <taxon>Gastropoda</taxon>
        <taxon>Caenogastropoda</taxon>
        <taxon>Sorbeoconcha</taxon>
        <taxon>Cerithioidea</taxon>
        <taxon>Batillariidae</taxon>
        <taxon>Batillaria</taxon>
    </lineage>
</organism>
<dbReference type="InterPro" id="IPR001660">
    <property type="entry name" value="SAM"/>
</dbReference>
<comment type="similarity">
    <text evidence="1">Belongs to the PA-PLA1 family.</text>
</comment>
<evidence type="ECO:0000313" key="5">
    <source>
        <dbReference type="EMBL" id="KAK7478935.1"/>
    </source>
</evidence>
<feature type="region of interest" description="Disordered" evidence="3">
    <location>
        <begin position="889"/>
        <end position="1012"/>
    </location>
</feature>
<comment type="caution">
    <text evidence="5">The sequence shown here is derived from an EMBL/GenBank/DDBJ whole genome shotgun (WGS) entry which is preliminary data.</text>
</comment>
<protein>
    <recommendedName>
        <fullName evidence="4">DDHD domain-containing protein</fullName>
    </recommendedName>
</protein>
<keyword evidence="2" id="KW-0175">Coiled coil</keyword>
<feature type="compositionally biased region" description="Low complexity" evidence="3">
    <location>
        <begin position="112"/>
        <end position="121"/>
    </location>
</feature>
<evidence type="ECO:0000256" key="2">
    <source>
        <dbReference type="SAM" id="Coils"/>
    </source>
</evidence>
<sequence length="1012" mass="111375">MADRGKKESTPPPLLLMPAGGGLTLTPPDQPNILMPVIQSEPALIDEDAEADSFVGQSPPAGAAPFGGGPPMQQRTSSTPAKVNYFQEHHGASDPFAQVGQFPAPPAPPSLPVTSASAAQSPMPPPSSQGQMPPGGSVLPPGQTQSGGTPPPWAAATTTASDHSAPSGFLPPVGGIYHPVKHHWCYMKTVVDREMWYTFSRLDSSRLEDQYQKEVVSTDGGRYDVEVGPRLRRAIYWDEEPTVIRRCSWFYKRERDNRYVPYDEAQAERLETEYKNAIERNDWHRRLEFPGNETIVMHSPTVMVHYTAASQPDEWGNVQADQRPRVVKRGVEDFESIDDGEPEEVDHLVFFVHGIGEMCNTGSRSIVESVDEFRSIAHSLMKSHFGPYLHSGHVHRVEFLPVHWSMALHSDATGVDSRLNAITLPSTSKLRHFFNLALMDVLFYTSPAYCQIIVDTAGLEMNRLFQIFLARNPTFSGEVSVAGHSLGSSIVFDLLANQRAVGVNFDISTLSETDTQSEASLGEADAELEQADAAEETIEEELTLEGLLEKVGLQEKMDVFHREQIDLESLSMCSEQDLKDLGLPLGPRKKLQLVLQEEKGKKEKKTARDMEKKIRRELKQKIKAEKDAAKIQRQREPSRKISVNFICGLAGGIGQPSVRYPQLEFSPSCLFALGSPIGVFLSTRGVENMGENFHLPTCPRFFNIFHPAYRLEPMINSSASTLKPVLIPHYKGRKRLHLELKDSLARMGTDLKQKIVESFRSTWNSLNQFARAHRVDDTSHSNGDHTGLENEVDKHVDSVMAEMVQHDADGAETSSICSSYEDEVSVGQLNEGRRVDYVLQEKPIESFNDYLFALASHQCYWSSEDTALMMLKEIYMPLGIRPLMPGPDGTMPKASFPPPAGPPLKSMAPYPHQQVFPRPSGSLDSPLSQPPPPGPSGPVAPPPMGAALTNQHIQGPMKRAGSPFMSGGLRPGSQASSRGSTPPLAALSPQQGQEGMSGPPPMSGFVRSSPLH</sequence>
<gene>
    <name evidence="5" type="ORF">BaRGS_00029802</name>
</gene>
<feature type="compositionally biased region" description="Pro residues" evidence="3">
    <location>
        <begin position="928"/>
        <end position="944"/>
    </location>
</feature>
<feature type="domain" description="DDHD" evidence="4">
    <location>
        <begin position="663"/>
        <end position="876"/>
    </location>
</feature>
<name>A0ABD0JWA2_9CAEN</name>
<dbReference type="Pfam" id="PF02862">
    <property type="entry name" value="DDHD"/>
    <property type="match status" value="1"/>
</dbReference>
<dbReference type="Pfam" id="PF00536">
    <property type="entry name" value="SAM_1"/>
    <property type="match status" value="1"/>
</dbReference>
<dbReference type="Pfam" id="PF23464">
    <property type="entry name" value="WWE_3"/>
    <property type="match status" value="1"/>
</dbReference>
<feature type="region of interest" description="Disordered" evidence="3">
    <location>
        <begin position="1"/>
        <end position="79"/>
    </location>
</feature>